<name>A0A4Y7SNF9_COPMI</name>
<gene>
    <name evidence="2" type="ORF">FA13DRAFT_1452345</name>
</gene>
<reference evidence="2 3" key="1">
    <citation type="journal article" date="2019" name="Nat. Ecol. Evol.">
        <title>Megaphylogeny resolves global patterns of mushroom evolution.</title>
        <authorList>
            <person name="Varga T."/>
            <person name="Krizsan K."/>
            <person name="Foldi C."/>
            <person name="Dima B."/>
            <person name="Sanchez-Garcia M."/>
            <person name="Sanchez-Ramirez S."/>
            <person name="Szollosi G.J."/>
            <person name="Szarkandi J.G."/>
            <person name="Papp V."/>
            <person name="Albert L."/>
            <person name="Andreopoulos W."/>
            <person name="Angelini C."/>
            <person name="Antonin V."/>
            <person name="Barry K.W."/>
            <person name="Bougher N.L."/>
            <person name="Buchanan P."/>
            <person name="Buyck B."/>
            <person name="Bense V."/>
            <person name="Catcheside P."/>
            <person name="Chovatia M."/>
            <person name="Cooper J."/>
            <person name="Damon W."/>
            <person name="Desjardin D."/>
            <person name="Finy P."/>
            <person name="Geml J."/>
            <person name="Haridas S."/>
            <person name="Hughes K."/>
            <person name="Justo A."/>
            <person name="Karasinski D."/>
            <person name="Kautmanova I."/>
            <person name="Kiss B."/>
            <person name="Kocsube S."/>
            <person name="Kotiranta H."/>
            <person name="LaButti K.M."/>
            <person name="Lechner B.E."/>
            <person name="Liimatainen K."/>
            <person name="Lipzen A."/>
            <person name="Lukacs Z."/>
            <person name="Mihaltcheva S."/>
            <person name="Morgado L.N."/>
            <person name="Niskanen T."/>
            <person name="Noordeloos M.E."/>
            <person name="Ohm R.A."/>
            <person name="Ortiz-Santana B."/>
            <person name="Ovrebo C."/>
            <person name="Racz N."/>
            <person name="Riley R."/>
            <person name="Savchenko A."/>
            <person name="Shiryaev A."/>
            <person name="Soop K."/>
            <person name="Spirin V."/>
            <person name="Szebenyi C."/>
            <person name="Tomsovsky M."/>
            <person name="Tulloss R.E."/>
            <person name="Uehling J."/>
            <person name="Grigoriev I.V."/>
            <person name="Vagvolgyi C."/>
            <person name="Papp T."/>
            <person name="Martin F.M."/>
            <person name="Miettinen O."/>
            <person name="Hibbett D.S."/>
            <person name="Nagy L.G."/>
        </authorList>
    </citation>
    <scope>NUCLEOTIDE SEQUENCE [LARGE SCALE GENOMIC DNA]</scope>
    <source>
        <strain evidence="2 3">FP101781</strain>
    </source>
</reference>
<comment type="caution">
    <text evidence="2">The sequence shown here is derived from an EMBL/GenBank/DDBJ whole genome shotgun (WGS) entry which is preliminary data.</text>
</comment>
<evidence type="ECO:0000313" key="3">
    <source>
        <dbReference type="Proteomes" id="UP000298030"/>
    </source>
</evidence>
<accession>A0A4Y7SNF9</accession>
<evidence type="ECO:0000313" key="2">
    <source>
        <dbReference type="EMBL" id="TEB23241.1"/>
    </source>
</evidence>
<keyword evidence="3" id="KW-1185">Reference proteome</keyword>
<dbReference type="AlphaFoldDB" id="A0A4Y7SNF9"/>
<protein>
    <submittedName>
        <fullName evidence="2">Uncharacterized protein</fullName>
    </submittedName>
</protein>
<proteinExistence type="predicted"/>
<dbReference type="EMBL" id="QPFP01000080">
    <property type="protein sequence ID" value="TEB23241.1"/>
    <property type="molecule type" value="Genomic_DNA"/>
</dbReference>
<organism evidence="2 3">
    <name type="scientific">Coprinellus micaceus</name>
    <name type="common">Glistening ink-cap mushroom</name>
    <name type="synonym">Coprinus micaceus</name>
    <dbReference type="NCBI Taxonomy" id="71717"/>
    <lineage>
        <taxon>Eukaryota</taxon>
        <taxon>Fungi</taxon>
        <taxon>Dikarya</taxon>
        <taxon>Basidiomycota</taxon>
        <taxon>Agaricomycotina</taxon>
        <taxon>Agaricomycetes</taxon>
        <taxon>Agaricomycetidae</taxon>
        <taxon>Agaricales</taxon>
        <taxon>Agaricineae</taxon>
        <taxon>Psathyrellaceae</taxon>
        <taxon>Coprinellus</taxon>
    </lineage>
</organism>
<dbReference type="Proteomes" id="UP000298030">
    <property type="component" value="Unassembled WGS sequence"/>
</dbReference>
<sequence length="152" mass="16830">MGRWPWQLKHSAGLEKSEAEGESPFPDSRGVAGVGSAPEVCKSESHPCRCEDRREGWKDEWGEGVPVVVGGVAFDRAYRSRRLWLSGTRWTPNRVKARLLSLPSFPLSHLAGWLYACTLYYIKPPPVPSSSLSLPLPQCISTEAGQLDLLLL</sequence>
<evidence type="ECO:0000256" key="1">
    <source>
        <dbReference type="SAM" id="MobiDB-lite"/>
    </source>
</evidence>
<feature type="region of interest" description="Disordered" evidence="1">
    <location>
        <begin position="1"/>
        <end position="44"/>
    </location>
</feature>